<proteinExistence type="predicted"/>
<dbReference type="InterPro" id="IPR005467">
    <property type="entry name" value="His_kinase_dom"/>
</dbReference>
<keyword evidence="8" id="KW-0547">Nucleotide-binding</keyword>
<keyword evidence="5" id="KW-0597">Phosphoprotein</keyword>
<evidence type="ECO:0000313" key="15">
    <source>
        <dbReference type="EMBL" id="MED4403004.1"/>
    </source>
</evidence>
<dbReference type="SUPFAM" id="SSF55890">
    <property type="entry name" value="Sporulation response regulatory protein Spo0B"/>
    <property type="match status" value="1"/>
</dbReference>
<dbReference type="SMART" id="SM00387">
    <property type="entry name" value="HATPase_c"/>
    <property type="match status" value="1"/>
</dbReference>
<comment type="subcellular location">
    <subcellularLocation>
        <location evidence="2">Cell membrane</location>
        <topology evidence="2">Multi-pass membrane protein</topology>
    </subcellularLocation>
</comment>
<comment type="catalytic activity">
    <reaction evidence="1">
        <text>ATP + protein L-histidine = ADP + protein N-phospho-L-histidine.</text>
        <dbReference type="EC" id="2.7.13.3"/>
    </reaction>
</comment>
<accession>A0ABU6P0W9</accession>
<name>A0ABU6P0W9_9BACI</name>
<sequence length="427" mass="48772">MIVIVSVIAFLLLLTSLNLYVTYYNTVETVEMTVANKGKEVASSILTRFDTAAYEEFMENRHPSDTYYKIRSEFNDAREYYNVLHVYTLVADEENKARVMISGFSAKGEEISIGEYCIIPSKYIPALIEGRPFYTDIIGDKKYGAYITAGVPIYNKNNDYLGILAVDISTNNVNDITEEVLSKSIPVFIFNGLFVVLSFGLFVFIQKWVRKEINIQVDDTEVTYQVEFNAMLHTLRSIRHDFINHIQVIQGLLKIGRQERAFEYVTSLTSEIETIELPVKVNNPALFILLQAKWVRAQNEKVDIHLFVDDSDFNKVKSKDLIKILSNLIDNAFDATLNFPEKERFIKIEIHSSPSSYTFIVENIGPVIPPDLQMKIFESGFSTKEERVGNPRGEGLFIIKQVVESYGGTIHLKSEKMSTKFSVFIPF</sequence>
<evidence type="ECO:0000256" key="5">
    <source>
        <dbReference type="ARBA" id="ARBA00022553"/>
    </source>
</evidence>
<evidence type="ECO:0000256" key="7">
    <source>
        <dbReference type="ARBA" id="ARBA00022692"/>
    </source>
</evidence>
<dbReference type="InterPro" id="IPR016120">
    <property type="entry name" value="Sig_transdc_His_kin_SpoOB"/>
</dbReference>
<dbReference type="InterPro" id="IPR003594">
    <property type="entry name" value="HATPase_dom"/>
</dbReference>
<dbReference type="PANTHER" id="PTHR43547:SF10">
    <property type="entry name" value="SENSOR HISTIDINE KINASE DCUS"/>
    <property type="match status" value="1"/>
</dbReference>
<keyword evidence="6" id="KW-0808">Transferase</keyword>
<keyword evidence="4" id="KW-1003">Cell membrane</keyword>
<evidence type="ECO:0000256" key="6">
    <source>
        <dbReference type="ARBA" id="ARBA00022679"/>
    </source>
</evidence>
<dbReference type="Gene3D" id="1.10.287.130">
    <property type="match status" value="1"/>
</dbReference>
<dbReference type="EMBL" id="JARTFS010000013">
    <property type="protein sequence ID" value="MED4403004.1"/>
    <property type="molecule type" value="Genomic_DNA"/>
</dbReference>
<keyword evidence="9" id="KW-0418">Kinase</keyword>
<dbReference type="Pfam" id="PF14689">
    <property type="entry name" value="SPOB_a"/>
    <property type="match status" value="1"/>
</dbReference>
<feature type="transmembrane region" description="Helical" evidence="13">
    <location>
        <begin position="185"/>
        <end position="205"/>
    </location>
</feature>
<dbReference type="InterPro" id="IPR039506">
    <property type="entry name" value="SPOB_a"/>
</dbReference>
<feature type="domain" description="Histidine kinase" evidence="14">
    <location>
        <begin position="321"/>
        <end position="427"/>
    </location>
</feature>
<gene>
    <name evidence="15" type="ORF">P9271_16990</name>
</gene>
<dbReference type="PROSITE" id="PS50109">
    <property type="entry name" value="HIS_KIN"/>
    <property type="match status" value="1"/>
</dbReference>
<evidence type="ECO:0000256" key="10">
    <source>
        <dbReference type="ARBA" id="ARBA00022840"/>
    </source>
</evidence>
<evidence type="ECO:0000256" key="1">
    <source>
        <dbReference type="ARBA" id="ARBA00000085"/>
    </source>
</evidence>
<keyword evidence="12" id="KW-0902">Two-component regulatory system</keyword>
<dbReference type="InterPro" id="IPR029151">
    <property type="entry name" value="Sensor-like_sf"/>
</dbReference>
<keyword evidence="13" id="KW-0472">Membrane</keyword>
<evidence type="ECO:0000256" key="3">
    <source>
        <dbReference type="ARBA" id="ARBA00012438"/>
    </source>
</evidence>
<dbReference type="SUPFAM" id="SSF103190">
    <property type="entry name" value="Sensory domain-like"/>
    <property type="match status" value="1"/>
</dbReference>
<keyword evidence="11 13" id="KW-1133">Transmembrane helix</keyword>
<evidence type="ECO:0000256" key="11">
    <source>
        <dbReference type="ARBA" id="ARBA00022989"/>
    </source>
</evidence>
<keyword evidence="10" id="KW-0067">ATP-binding</keyword>
<evidence type="ECO:0000256" key="13">
    <source>
        <dbReference type="SAM" id="Phobius"/>
    </source>
</evidence>
<dbReference type="RefSeq" id="WP_328015613.1">
    <property type="nucleotide sequence ID" value="NZ_JARTFS010000013.1"/>
</dbReference>
<evidence type="ECO:0000256" key="4">
    <source>
        <dbReference type="ARBA" id="ARBA00022475"/>
    </source>
</evidence>
<dbReference type="InterPro" id="IPR004358">
    <property type="entry name" value="Sig_transdc_His_kin-like_C"/>
</dbReference>
<dbReference type="InterPro" id="IPR036890">
    <property type="entry name" value="HATPase_C_sf"/>
</dbReference>
<comment type="caution">
    <text evidence="15">The sequence shown here is derived from an EMBL/GenBank/DDBJ whole genome shotgun (WGS) entry which is preliminary data.</text>
</comment>
<keyword evidence="7 13" id="KW-0812">Transmembrane</keyword>
<dbReference type="PANTHER" id="PTHR43547">
    <property type="entry name" value="TWO-COMPONENT HISTIDINE KINASE"/>
    <property type="match status" value="1"/>
</dbReference>
<dbReference type="SUPFAM" id="SSF55874">
    <property type="entry name" value="ATPase domain of HSP90 chaperone/DNA topoisomerase II/histidine kinase"/>
    <property type="match status" value="1"/>
</dbReference>
<keyword evidence="16" id="KW-1185">Reference proteome</keyword>
<dbReference type="Pfam" id="PF02518">
    <property type="entry name" value="HATPase_c"/>
    <property type="match status" value="1"/>
</dbReference>
<evidence type="ECO:0000256" key="8">
    <source>
        <dbReference type="ARBA" id="ARBA00022741"/>
    </source>
</evidence>
<dbReference type="Proteomes" id="UP001342826">
    <property type="component" value="Unassembled WGS sequence"/>
</dbReference>
<evidence type="ECO:0000256" key="12">
    <source>
        <dbReference type="ARBA" id="ARBA00023012"/>
    </source>
</evidence>
<organism evidence="15 16">
    <name type="scientific">Metabacillus fastidiosus</name>
    <dbReference type="NCBI Taxonomy" id="1458"/>
    <lineage>
        <taxon>Bacteria</taxon>
        <taxon>Bacillati</taxon>
        <taxon>Bacillota</taxon>
        <taxon>Bacilli</taxon>
        <taxon>Bacillales</taxon>
        <taxon>Bacillaceae</taxon>
        <taxon>Metabacillus</taxon>
    </lineage>
</organism>
<evidence type="ECO:0000313" key="16">
    <source>
        <dbReference type="Proteomes" id="UP001342826"/>
    </source>
</evidence>
<dbReference type="PRINTS" id="PR00344">
    <property type="entry name" value="BCTRLSENSOR"/>
</dbReference>
<dbReference type="Gene3D" id="3.30.565.10">
    <property type="entry name" value="Histidine kinase-like ATPase, C-terminal domain"/>
    <property type="match status" value="1"/>
</dbReference>
<evidence type="ECO:0000256" key="9">
    <source>
        <dbReference type="ARBA" id="ARBA00022777"/>
    </source>
</evidence>
<protein>
    <recommendedName>
        <fullName evidence="3">histidine kinase</fullName>
        <ecNumber evidence="3">2.7.13.3</ecNumber>
    </recommendedName>
</protein>
<dbReference type="EC" id="2.7.13.3" evidence="3"/>
<evidence type="ECO:0000256" key="2">
    <source>
        <dbReference type="ARBA" id="ARBA00004651"/>
    </source>
</evidence>
<reference evidence="15 16" key="1">
    <citation type="submission" date="2023-03" db="EMBL/GenBank/DDBJ databases">
        <title>Bacillus Genome Sequencing.</title>
        <authorList>
            <person name="Dunlap C."/>
        </authorList>
    </citation>
    <scope>NUCLEOTIDE SEQUENCE [LARGE SCALE GENOMIC DNA]</scope>
    <source>
        <strain evidence="15 16">NRS-1717</strain>
    </source>
</reference>
<evidence type="ECO:0000259" key="14">
    <source>
        <dbReference type="PROSITE" id="PS50109"/>
    </source>
</evidence>